<dbReference type="InterPro" id="IPR027443">
    <property type="entry name" value="IPNS-like_sf"/>
</dbReference>
<dbReference type="OrthoDB" id="8249012at2759"/>
<organism evidence="2 3">
    <name type="scientific">Salinomyces thailandicus</name>
    <dbReference type="NCBI Taxonomy" id="706561"/>
    <lineage>
        <taxon>Eukaryota</taxon>
        <taxon>Fungi</taxon>
        <taxon>Dikarya</taxon>
        <taxon>Ascomycota</taxon>
        <taxon>Pezizomycotina</taxon>
        <taxon>Dothideomycetes</taxon>
        <taxon>Dothideomycetidae</taxon>
        <taxon>Mycosphaerellales</taxon>
        <taxon>Teratosphaeriaceae</taxon>
        <taxon>Salinomyces</taxon>
    </lineage>
</organism>
<reference evidence="2 3" key="1">
    <citation type="submission" date="2017-03" db="EMBL/GenBank/DDBJ databases">
        <title>Genomes of endolithic fungi from Antarctica.</title>
        <authorList>
            <person name="Coleine C."/>
            <person name="Masonjones S."/>
            <person name="Stajich J.E."/>
        </authorList>
    </citation>
    <scope>NUCLEOTIDE SEQUENCE [LARGE SCALE GENOMIC DNA]</scope>
    <source>
        <strain evidence="2 3">CCFEE 6315</strain>
    </source>
</reference>
<proteinExistence type="predicted"/>
<gene>
    <name evidence="2" type="ORF">B0A50_04527</name>
</gene>
<dbReference type="PANTHER" id="PTHR30613:SF1">
    <property type="entry name" value="DUF1479 DOMAIN PROTEIN (AFU_ORTHOLOGUE AFUA_5G09280)"/>
    <property type="match status" value="1"/>
</dbReference>
<evidence type="ECO:0000256" key="1">
    <source>
        <dbReference type="SAM" id="MobiDB-lite"/>
    </source>
</evidence>
<dbReference type="SUPFAM" id="SSF51197">
    <property type="entry name" value="Clavaminate synthase-like"/>
    <property type="match status" value="1"/>
</dbReference>
<feature type="region of interest" description="Disordered" evidence="1">
    <location>
        <begin position="1"/>
        <end position="28"/>
    </location>
</feature>
<dbReference type="Gene3D" id="2.60.120.330">
    <property type="entry name" value="B-lactam Antibiotic, Isopenicillin N Synthase, Chain"/>
    <property type="match status" value="1"/>
</dbReference>
<dbReference type="Pfam" id="PF07350">
    <property type="entry name" value="Gig2-like"/>
    <property type="match status" value="1"/>
</dbReference>
<feature type="compositionally biased region" description="Polar residues" evidence="1">
    <location>
        <begin position="1"/>
        <end position="16"/>
    </location>
</feature>
<keyword evidence="3" id="KW-1185">Reference proteome</keyword>
<protein>
    <recommendedName>
        <fullName evidence="4">DUF1479-domain-containing protein</fullName>
    </recommendedName>
</protein>
<evidence type="ECO:0000313" key="2">
    <source>
        <dbReference type="EMBL" id="TKA27190.1"/>
    </source>
</evidence>
<dbReference type="AlphaFoldDB" id="A0A4U0TXK1"/>
<dbReference type="PANTHER" id="PTHR30613">
    <property type="entry name" value="UNCHARACTERIZED PROTEIN YBIU-RELATED"/>
    <property type="match status" value="1"/>
</dbReference>
<dbReference type="InterPro" id="IPR010856">
    <property type="entry name" value="Gig2-like"/>
</dbReference>
<evidence type="ECO:0000313" key="3">
    <source>
        <dbReference type="Proteomes" id="UP000308549"/>
    </source>
</evidence>
<dbReference type="Proteomes" id="UP000308549">
    <property type="component" value="Unassembled WGS sequence"/>
</dbReference>
<name>A0A4U0TXK1_9PEZI</name>
<accession>A0A4U0TXK1</accession>
<evidence type="ECO:0008006" key="4">
    <source>
        <dbReference type="Google" id="ProtNLM"/>
    </source>
</evidence>
<sequence length="453" mass="51557">MASTASTTLVGSSAMNPTGLEKPKPPNLDERFARLKADIVKDTDPVVLQASYERLKEELAAEVRRVDDLQQAAIPEIQWADVLANGPPRGCVLFRGVVPEEQALQWKQELKDYTSKHRAVGGRPLSNPTFWLLYWTRPQVQARSHPEILKAMKAVMKLWHVDDISLPIDMESQVIYADRFRIRRAGDKEYSLKAHLDSSAIERWEDPKYRSGYEAIFKGEWEKFDPWTMDCRPEAVTDLYQQQSSCSAFRAMQGWLSMSHCGPGEGTLRVLPSLKLTMAYIMLRPFFLDEALDVSQPTFPGAVPGKGQFFPTPKFHPHLEQSRSIISVPKVRPGDYMFWHCDLVHEVEDAHNGIEDSSVFYNASIPLCPYNIDNTKRMRQSFRDAVPPQDFYRDMGGPFEMECEHDDHGAREENILSQEGRRALGLAPFDAEEAGLSEGQKKVREIANQAMRQ</sequence>
<comment type="caution">
    <text evidence="2">The sequence shown here is derived from an EMBL/GenBank/DDBJ whole genome shotgun (WGS) entry which is preliminary data.</text>
</comment>
<dbReference type="EMBL" id="NAJL01000024">
    <property type="protein sequence ID" value="TKA27190.1"/>
    <property type="molecule type" value="Genomic_DNA"/>
</dbReference>